<dbReference type="EMBL" id="JBCEWA010000008">
    <property type="protein sequence ID" value="MEL5988977.1"/>
    <property type="molecule type" value="Genomic_DNA"/>
</dbReference>
<dbReference type="PANTHER" id="PTHR31157">
    <property type="entry name" value="SCP DOMAIN-CONTAINING PROTEIN"/>
    <property type="match status" value="1"/>
</dbReference>
<dbReference type="RefSeq" id="WP_165442632.1">
    <property type="nucleotide sequence ID" value="NZ_CP147847.1"/>
</dbReference>
<dbReference type="PANTHER" id="PTHR31157:SF1">
    <property type="entry name" value="SCP DOMAIN-CONTAINING PROTEIN"/>
    <property type="match status" value="1"/>
</dbReference>
<gene>
    <name evidence="2" type="ORF">AAF454_11245</name>
</gene>
<dbReference type="SUPFAM" id="SSF55797">
    <property type="entry name" value="PR-1-like"/>
    <property type="match status" value="1"/>
</dbReference>
<comment type="caution">
    <text evidence="2">The sequence shown here is derived from an EMBL/GenBank/DDBJ whole genome shotgun (WGS) entry which is preliminary data.</text>
</comment>
<feature type="domain" description="SCP" evidence="1">
    <location>
        <begin position="86"/>
        <end position="201"/>
    </location>
</feature>
<dbReference type="InterPro" id="IPR014044">
    <property type="entry name" value="CAP_dom"/>
</dbReference>
<evidence type="ECO:0000259" key="1">
    <source>
        <dbReference type="Pfam" id="PF00188"/>
    </source>
</evidence>
<dbReference type="Gene3D" id="3.40.33.10">
    <property type="entry name" value="CAP"/>
    <property type="match status" value="1"/>
</dbReference>
<dbReference type="InterPro" id="IPR035940">
    <property type="entry name" value="CAP_sf"/>
</dbReference>
<keyword evidence="3" id="KW-1185">Reference proteome</keyword>
<name>A0ABU9LLV9_9BACL</name>
<dbReference type="Pfam" id="PF00188">
    <property type="entry name" value="CAP"/>
    <property type="match status" value="1"/>
</dbReference>
<dbReference type="CDD" id="cd05379">
    <property type="entry name" value="CAP_bacterial"/>
    <property type="match status" value="1"/>
</dbReference>
<accession>A0ABU9LLV9</accession>
<evidence type="ECO:0000313" key="2">
    <source>
        <dbReference type="EMBL" id="MEL5988977.1"/>
    </source>
</evidence>
<organism evidence="2 3">
    <name type="scientific">Kurthia gibsonii</name>
    <dbReference type="NCBI Taxonomy" id="33946"/>
    <lineage>
        <taxon>Bacteria</taxon>
        <taxon>Bacillati</taxon>
        <taxon>Bacillota</taxon>
        <taxon>Bacilli</taxon>
        <taxon>Bacillales</taxon>
        <taxon>Caryophanaceae</taxon>
        <taxon>Kurthia</taxon>
    </lineage>
</organism>
<sequence length="206" mass="23646">MEGNPQAKKEQLLIYVNQATTMYKSKGKGKYKSKLSPSIYKQYSKSGSWVKVKNSKTQKYVWIKNVKSLSKLPTKTNATMEKEIVTLVNKERKKRGISSLKVDTSLKEYTHFRSNDMAMVNYFGHSSPKYGRWANFLYTGEYKFSFAGENLAAGYMTAKDFVQGWMDSPSHKANMLNPRFKKISVTVVKGTKNSDYPTYATQWFAK</sequence>
<proteinExistence type="predicted"/>
<protein>
    <submittedName>
        <fullName evidence="2">CAP domain-containing protein</fullName>
    </submittedName>
</protein>
<dbReference type="Proteomes" id="UP001398420">
    <property type="component" value="Unassembled WGS sequence"/>
</dbReference>
<evidence type="ECO:0000313" key="3">
    <source>
        <dbReference type="Proteomes" id="UP001398420"/>
    </source>
</evidence>
<reference evidence="2 3" key="1">
    <citation type="submission" date="2024-04" db="EMBL/GenBank/DDBJ databases">
        <authorList>
            <person name="Wu Y.S."/>
            <person name="Zhang L."/>
        </authorList>
    </citation>
    <scope>NUCLEOTIDE SEQUENCE [LARGE SCALE GENOMIC DNA]</scope>
    <source>
        <strain evidence="2 3">KG-01</strain>
    </source>
</reference>